<reference evidence="3" key="1">
    <citation type="journal article" date="2019" name="Int. J. Syst. Evol. Microbiol.">
        <title>The Global Catalogue of Microorganisms (GCM) 10K type strain sequencing project: providing services to taxonomists for standard genome sequencing and annotation.</title>
        <authorList>
            <consortium name="The Broad Institute Genomics Platform"/>
            <consortium name="The Broad Institute Genome Sequencing Center for Infectious Disease"/>
            <person name="Wu L."/>
            <person name="Ma J."/>
        </authorList>
    </citation>
    <scope>NUCLEOTIDE SEQUENCE [LARGE SCALE GENOMIC DNA]</scope>
    <source>
        <strain evidence="3">CGMCC 1.6784</strain>
    </source>
</reference>
<name>A0ABQ2JWW2_9SPHN</name>
<proteinExistence type="predicted"/>
<keyword evidence="3" id="KW-1185">Reference proteome</keyword>
<dbReference type="Proteomes" id="UP000605099">
    <property type="component" value="Unassembled WGS sequence"/>
</dbReference>
<gene>
    <name evidence="2" type="ORF">GCM10011349_39400</name>
</gene>
<feature type="compositionally biased region" description="Basic and acidic residues" evidence="1">
    <location>
        <begin position="28"/>
        <end position="49"/>
    </location>
</feature>
<accession>A0ABQ2JWW2</accession>
<feature type="region of interest" description="Disordered" evidence="1">
    <location>
        <begin position="17"/>
        <end position="52"/>
    </location>
</feature>
<evidence type="ECO:0000256" key="1">
    <source>
        <dbReference type="SAM" id="MobiDB-lite"/>
    </source>
</evidence>
<sequence>MVRLVFIVASLKLGKEASPPARAASAGVKDRAQPGREAGDGGTDLRSKLEGPSILEAGADSVPYLDLLEERIIHGRLPHTPEPWHGLDAHDGAFDSQWLHV</sequence>
<protein>
    <submittedName>
        <fullName evidence="2">Uncharacterized protein</fullName>
    </submittedName>
</protein>
<evidence type="ECO:0000313" key="2">
    <source>
        <dbReference type="EMBL" id="GGN59168.1"/>
    </source>
</evidence>
<comment type="caution">
    <text evidence="2">The sequence shown here is derived from an EMBL/GenBank/DDBJ whole genome shotgun (WGS) entry which is preliminary data.</text>
</comment>
<organism evidence="2 3">
    <name type="scientific">Novosphingobium indicum</name>
    <dbReference type="NCBI Taxonomy" id="462949"/>
    <lineage>
        <taxon>Bacteria</taxon>
        <taxon>Pseudomonadati</taxon>
        <taxon>Pseudomonadota</taxon>
        <taxon>Alphaproteobacteria</taxon>
        <taxon>Sphingomonadales</taxon>
        <taxon>Sphingomonadaceae</taxon>
        <taxon>Novosphingobium</taxon>
    </lineage>
</organism>
<evidence type="ECO:0000313" key="3">
    <source>
        <dbReference type="Proteomes" id="UP000605099"/>
    </source>
</evidence>
<dbReference type="EMBL" id="BMLK01000025">
    <property type="protein sequence ID" value="GGN59168.1"/>
    <property type="molecule type" value="Genomic_DNA"/>
</dbReference>